<evidence type="ECO:0000313" key="3">
    <source>
        <dbReference type="Proteomes" id="UP000826195"/>
    </source>
</evidence>
<dbReference type="AlphaFoldDB" id="A0AAV7HR13"/>
<name>A0AAV7HR13_COTGL</name>
<sequence>MTTLARRTEDKLSAFRKSIWRWVRASCTFFPSPTPGKRSHLPESIAARMWIAPFSVSTHLRLAQALKRSRCSWVSARNSEQWISGQSCGGCCLSEGSMEGAEASQGEGKSSVSSEGHVAEPAVVRAVRPHRPRYNNTR</sequence>
<reference evidence="2 3" key="1">
    <citation type="journal article" date="2021" name="J. Hered.">
        <title>A chromosome-level genome assembly of the parasitoid wasp, Cotesia glomerata (Hymenoptera: Braconidae).</title>
        <authorList>
            <person name="Pinto B.J."/>
            <person name="Weis J.J."/>
            <person name="Gamble T."/>
            <person name="Ode P.J."/>
            <person name="Paul R."/>
            <person name="Zaspel J.M."/>
        </authorList>
    </citation>
    <scope>NUCLEOTIDE SEQUENCE [LARGE SCALE GENOMIC DNA]</scope>
    <source>
        <strain evidence="2">CgM1</strain>
    </source>
</reference>
<keyword evidence="3" id="KW-1185">Reference proteome</keyword>
<dbReference type="EMBL" id="JAHXZJ010002982">
    <property type="protein sequence ID" value="KAH0534465.1"/>
    <property type="molecule type" value="Genomic_DNA"/>
</dbReference>
<protein>
    <submittedName>
        <fullName evidence="2">Uncharacterized protein</fullName>
    </submittedName>
</protein>
<evidence type="ECO:0000256" key="1">
    <source>
        <dbReference type="SAM" id="MobiDB-lite"/>
    </source>
</evidence>
<proteinExistence type="predicted"/>
<accession>A0AAV7HR13</accession>
<evidence type="ECO:0000313" key="2">
    <source>
        <dbReference type="EMBL" id="KAH0534465.1"/>
    </source>
</evidence>
<feature type="compositionally biased region" description="Basic residues" evidence="1">
    <location>
        <begin position="127"/>
        <end position="138"/>
    </location>
</feature>
<gene>
    <name evidence="2" type="ORF">KQX54_004176</name>
</gene>
<comment type="caution">
    <text evidence="2">The sequence shown here is derived from an EMBL/GenBank/DDBJ whole genome shotgun (WGS) entry which is preliminary data.</text>
</comment>
<dbReference type="Proteomes" id="UP000826195">
    <property type="component" value="Unassembled WGS sequence"/>
</dbReference>
<feature type="region of interest" description="Disordered" evidence="1">
    <location>
        <begin position="97"/>
        <end position="138"/>
    </location>
</feature>
<organism evidence="2 3">
    <name type="scientific">Cotesia glomerata</name>
    <name type="common">Lepidopteran parasitic wasp</name>
    <name type="synonym">Apanteles glomeratus</name>
    <dbReference type="NCBI Taxonomy" id="32391"/>
    <lineage>
        <taxon>Eukaryota</taxon>
        <taxon>Metazoa</taxon>
        <taxon>Ecdysozoa</taxon>
        <taxon>Arthropoda</taxon>
        <taxon>Hexapoda</taxon>
        <taxon>Insecta</taxon>
        <taxon>Pterygota</taxon>
        <taxon>Neoptera</taxon>
        <taxon>Endopterygota</taxon>
        <taxon>Hymenoptera</taxon>
        <taxon>Apocrita</taxon>
        <taxon>Ichneumonoidea</taxon>
        <taxon>Braconidae</taxon>
        <taxon>Microgastrinae</taxon>
        <taxon>Cotesia</taxon>
    </lineage>
</organism>